<proteinExistence type="predicted"/>
<reference evidence="2 3" key="1">
    <citation type="submission" date="2018-07" db="EMBL/GenBank/DDBJ databases">
        <title>Chitinophaga K2CV101002-2 sp. nov., isolated from a monsoon evergreen broad-leaved forest soil.</title>
        <authorList>
            <person name="Lv Y."/>
        </authorList>
    </citation>
    <scope>NUCLEOTIDE SEQUENCE [LARGE SCALE GENOMIC DNA]</scope>
    <source>
        <strain evidence="2 3">GDMCC 1.1288</strain>
    </source>
</reference>
<dbReference type="InterPro" id="IPR011256">
    <property type="entry name" value="Reg_factor_effector_dom_sf"/>
</dbReference>
<comment type="caution">
    <text evidence="2">The sequence shown here is derived from an EMBL/GenBank/DDBJ whole genome shotgun (WGS) entry which is preliminary data.</text>
</comment>
<gene>
    <name evidence="2" type="ORF">DVR12_12185</name>
</gene>
<evidence type="ECO:0000259" key="1">
    <source>
        <dbReference type="Pfam" id="PF06445"/>
    </source>
</evidence>
<dbReference type="AlphaFoldDB" id="A0A3E1YA41"/>
<evidence type="ECO:0000313" key="3">
    <source>
        <dbReference type="Proteomes" id="UP000260644"/>
    </source>
</evidence>
<organism evidence="2 3">
    <name type="scientific">Chitinophaga silvatica</name>
    <dbReference type="NCBI Taxonomy" id="2282649"/>
    <lineage>
        <taxon>Bacteria</taxon>
        <taxon>Pseudomonadati</taxon>
        <taxon>Bacteroidota</taxon>
        <taxon>Chitinophagia</taxon>
        <taxon>Chitinophagales</taxon>
        <taxon>Chitinophagaceae</taxon>
        <taxon>Chitinophaga</taxon>
    </lineage>
</organism>
<sequence length="201" mass="23115">MVKLDLTKAFKKYFTATPQPQLVNIEKGLYLTITGQGDPDGEGFASSISALYSIAYAIKFSNKEKGKDFVVCKLEGFWWVDVKNVDPLTVPRSEWHYELAIMLPDDISQQQFEMAVKKVIEKKKSPLASQVELKKIEEGLSIQILHEGPFKKEPETLAILHNYILQEGYTMHGRHHEIYLSDFRKTAPEKLKTILRYPVRK</sequence>
<dbReference type="Gene3D" id="3.20.80.10">
    <property type="entry name" value="Regulatory factor, effector binding domain"/>
    <property type="match status" value="1"/>
</dbReference>
<feature type="domain" description="GyrI-like small molecule binding" evidence="1">
    <location>
        <begin position="19"/>
        <end position="199"/>
    </location>
</feature>
<protein>
    <recommendedName>
        <fullName evidence="1">GyrI-like small molecule binding domain-containing protein</fullName>
    </recommendedName>
</protein>
<dbReference type="Proteomes" id="UP000260644">
    <property type="component" value="Unassembled WGS sequence"/>
</dbReference>
<dbReference type="EMBL" id="QPMM01000006">
    <property type="protein sequence ID" value="RFS22555.1"/>
    <property type="molecule type" value="Genomic_DNA"/>
</dbReference>
<dbReference type="RefSeq" id="WP_116975949.1">
    <property type="nucleotide sequence ID" value="NZ_QPMM01000006.1"/>
</dbReference>
<dbReference type="Pfam" id="PF06445">
    <property type="entry name" value="GyrI-like"/>
    <property type="match status" value="1"/>
</dbReference>
<dbReference type="OrthoDB" id="4772335at2"/>
<dbReference type="SUPFAM" id="SSF55136">
    <property type="entry name" value="Probable bacterial effector-binding domain"/>
    <property type="match status" value="1"/>
</dbReference>
<name>A0A3E1YA41_9BACT</name>
<keyword evidence="3" id="KW-1185">Reference proteome</keyword>
<evidence type="ECO:0000313" key="2">
    <source>
        <dbReference type="EMBL" id="RFS22555.1"/>
    </source>
</evidence>
<dbReference type="InterPro" id="IPR008319">
    <property type="entry name" value="GyrI-like_CCH_Lin2189-like"/>
</dbReference>
<accession>A0A3E1YA41</accession>
<dbReference type="PIRSF" id="PIRSF031644">
    <property type="entry name" value="UCP031644"/>
    <property type="match status" value="1"/>
</dbReference>
<dbReference type="InterPro" id="IPR029442">
    <property type="entry name" value="GyrI-like"/>
</dbReference>